<dbReference type="EC" id="4.6.1.2" evidence="3"/>
<evidence type="ECO:0000256" key="6">
    <source>
        <dbReference type="ARBA" id="ARBA00022989"/>
    </source>
</evidence>
<dbReference type="GO" id="GO:0001653">
    <property type="term" value="F:peptide receptor activity"/>
    <property type="evidence" value="ECO:0007669"/>
    <property type="project" value="TreeGrafter"/>
</dbReference>
<dbReference type="PROSITE" id="PS50125">
    <property type="entry name" value="GUANYLATE_CYCLASE_2"/>
    <property type="match status" value="1"/>
</dbReference>
<dbReference type="PROSITE" id="PS50011">
    <property type="entry name" value="PROTEIN_KINASE_DOM"/>
    <property type="match status" value="1"/>
</dbReference>
<dbReference type="SUPFAM" id="SSF55073">
    <property type="entry name" value="Nucleotide cyclase"/>
    <property type="match status" value="1"/>
</dbReference>
<evidence type="ECO:0000259" key="13">
    <source>
        <dbReference type="PROSITE" id="PS50125"/>
    </source>
</evidence>
<dbReference type="Pfam" id="PF07714">
    <property type="entry name" value="PK_Tyr_Ser-Thr"/>
    <property type="match status" value="1"/>
</dbReference>
<dbReference type="GO" id="GO:0005524">
    <property type="term" value="F:ATP binding"/>
    <property type="evidence" value="ECO:0007669"/>
    <property type="project" value="InterPro"/>
</dbReference>
<evidence type="ECO:0000313" key="14">
    <source>
        <dbReference type="Proteomes" id="UP000050640"/>
    </source>
</evidence>
<dbReference type="Proteomes" id="UP000050640">
    <property type="component" value="Unplaced"/>
</dbReference>
<dbReference type="STRING" id="1147741.A0A0R3RLB9"/>
<proteinExistence type="predicted"/>
<evidence type="ECO:0000259" key="12">
    <source>
        <dbReference type="PROSITE" id="PS50011"/>
    </source>
</evidence>
<evidence type="ECO:0000256" key="10">
    <source>
        <dbReference type="ARBA" id="ARBA00023293"/>
    </source>
</evidence>
<dbReference type="GO" id="GO:0004672">
    <property type="term" value="F:protein kinase activity"/>
    <property type="evidence" value="ECO:0007669"/>
    <property type="project" value="InterPro"/>
</dbReference>
<dbReference type="GO" id="GO:0005886">
    <property type="term" value="C:plasma membrane"/>
    <property type="evidence" value="ECO:0007669"/>
    <property type="project" value="TreeGrafter"/>
</dbReference>
<dbReference type="WBParaSite" id="EEL_0000227801-mRNA-1">
    <property type="protein sequence ID" value="EEL_0000227801-mRNA-1"/>
    <property type="gene ID" value="EEL_0000227801"/>
</dbReference>
<accession>A0A0R3RLB9</accession>
<evidence type="ECO:0000256" key="7">
    <source>
        <dbReference type="ARBA" id="ARBA00023136"/>
    </source>
</evidence>
<reference evidence="15" key="1">
    <citation type="submission" date="2017-02" db="UniProtKB">
        <authorList>
            <consortium name="WormBaseParasite"/>
        </authorList>
    </citation>
    <scope>IDENTIFICATION</scope>
</reference>
<dbReference type="InterPro" id="IPR028082">
    <property type="entry name" value="Peripla_BP_I"/>
</dbReference>
<keyword evidence="11" id="KW-0175">Coiled coil</keyword>
<keyword evidence="14" id="KW-1185">Reference proteome</keyword>
<dbReference type="CDD" id="cd07302">
    <property type="entry name" value="CHD"/>
    <property type="match status" value="1"/>
</dbReference>
<keyword evidence="8" id="KW-0325">Glycoprotein</keyword>
<evidence type="ECO:0000256" key="2">
    <source>
        <dbReference type="ARBA" id="ARBA00004167"/>
    </source>
</evidence>
<feature type="coiled-coil region" evidence="11">
    <location>
        <begin position="590"/>
        <end position="628"/>
    </location>
</feature>
<dbReference type="Gene3D" id="3.30.70.1230">
    <property type="entry name" value="Nucleotide cyclase"/>
    <property type="match status" value="1"/>
</dbReference>
<dbReference type="SUPFAM" id="SSF56112">
    <property type="entry name" value="Protein kinase-like (PK-like)"/>
    <property type="match status" value="1"/>
</dbReference>
<dbReference type="PANTHER" id="PTHR11920:SF485">
    <property type="entry name" value="RECEPTOR-TYPE GUANYLATE CYCLASE DAF-11"/>
    <property type="match status" value="1"/>
</dbReference>
<dbReference type="InterPro" id="IPR011009">
    <property type="entry name" value="Kinase-like_dom_sf"/>
</dbReference>
<evidence type="ECO:0000256" key="4">
    <source>
        <dbReference type="ARBA" id="ARBA00022692"/>
    </source>
</evidence>
<dbReference type="SUPFAM" id="SSF53822">
    <property type="entry name" value="Periplasmic binding protein-like I"/>
    <property type="match status" value="1"/>
</dbReference>
<dbReference type="SMART" id="SM00044">
    <property type="entry name" value="CYCc"/>
    <property type="match status" value="1"/>
</dbReference>
<evidence type="ECO:0000256" key="9">
    <source>
        <dbReference type="ARBA" id="ARBA00023239"/>
    </source>
</evidence>
<evidence type="ECO:0000256" key="3">
    <source>
        <dbReference type="ARBA" id="ARBA00012202"/>
    </source>
</evidence>
<dbReference type="Gene3D" id="1.10.510.10">
    <property type="entry name" value="Transferase(Phosphotransferase) domain 1"/>
    <property type="match status" value="1"/>
</dbReference>
<dbReference type="Pfam" id="PF00211">
    <property type="entry name" value="Guanylate_cyc"/>
    <property type="match status" value="1"/>
</dbReference>
<name>A0A0R3RLB9_9BILA</name>
<keyword evidence="5" id="KW-0547">Nucleotide-binding</keyword>
<keyword evidence="4" id="KW-0812">Transmembrane</keyword>
<dbReference type="InterPro" id="IPR001245">
    <property type="entry name" value="Ser-Thr/Tyr_kinase_cat_dom"/>
</dbReference>
<dbReference type="GO" id="GO:0035556">
    <property type="term" value="P:intracellular signal transduction"/>
    <property type="evidence" value="ECO:0007669"/>
    <property type="project" value="InterPro"/>
</dbReference>
<dbReference type="AlphaFoldDB" id="A0A0R3RLB9"/>
<feature type="domain" description="Protein kinase" evidence="12">
    <location>
        <begin position="255"/>
        <end position="583"/>
    </location>
</feature>
<keyword evidence="10" id="KW-0141">cGMP biosynthesis</keyword>
<evidence type="ECO:0000256" key="5">
    <source>
        <dbReference type="ARBA" id="ARBA00022741"/>
    </source>
</evidence>
<dbReference type="GO" id="GO:0007168">
    <property type="term" value="P:receptor guanylyl cyclase signaling pathway"/>
    <property type="evidence" value="ECO:0007669"/>
    <property type="project" value="TreeGrafter"/>
</dbReference>
<dbReference type="InterPro" id="IPR001054">
    <property type="entry name" value="A/G_cyclase"/>
</dbReference>
<dbReference type="PANTHER" id="PTHR11920">
    <property type="entry name" value="GUANYLYL CYCLASE"/>
    <property type="match status" value="1"/>
</dbReference>
<dbReference type="GO" id="GO:0004383">
    <property type="term" value="F:guanylate cyclase activity"/>
    <property type="evidence" value="ECO:0007669"/>
    <property type="project" value="UniProtKB-EC"/>
</dbReference>
<comment type="catalytic activity">
    <reaction evidence="1">
        <text>GTP = 3',5'-cyclic GMP + diphosphate</text>
        <dbReference type="Rhea" id="RHEA:13665"/>
        <dbReference type="ChEBI" id="CHEBI:33019"/>
        <dbReference type="ChEBI" id="CHEBI:37565"/>
        <dbReference type="ChEBI" id="CHEBI:57746"/>
        <dbReference type="EC" id="4.6.1.2"/>
    </reaction>
</comment>
<dbReference type="GO" id="GO:0004016">
    <property type="term" value="F:adenylate cyclase activity"/>
    <property type="evidence" value="ECO:0007669"/>
    <property type="project" value="TreeGrafter"/>
</dbReference>
<keyword evidence="9" id="KW-0456">Lyase</keyword>
<dbReference type="InterPro" id="IPR050401">
    <property type="entry name" value="Cyclic_nucleotide_synthase"/>
</dbReference>
<organism evidence="14 15">
    <name type="scientific">Elaeophora elaphi</name>
    <dbReference type="NCBI Taxonomy" id="1147741"/>
    <lineage>
        <taxon>Eukaryota</taxon>
        <taxon>Metazoa</taxon>
        <taxon>Ecdysozoa</taxon>
        <taxon>Nematoda</taxon>
        <taxon>Chromadorea</taxon>
        <taxon>Rhabditida</taxon>
        <taxon>Spirurina</taxon>
        <taxon>Spiruromorpha</taxon>
        <taxon>Filarioidea</taxon>
        <taxon>Onchocercidae</taxon>
        <taxon>Elaeophora</taxon>
    </lineage>
</organism>
<evidence type="ECO:0000256" key="11">
    <source>
        <dbReference type="SAM" id="Coils"/>
    </source>
</evidence>
<comment type="subcellular location">
    <subcellularLocation>
        <location evidence="2">Membrane</location>
        <topology evidence="2">Single-pass membrane protein</topology>
    </subcellularLocation>
</comment>
<evidence type="ECO:0000256" key="1">
    <source>
        <dbReference type="ARBA" id="ARBA00001436"/>
    </source>
</evidence>
<dbReference type="InterPro" id="IPR029787">
    <property type="entry name" value="Nucleotide_cyclase"/>
</dbReference>
<protein>
    <recommendedName>
        <fullName evidence="3">guanylate cyclase</fullName>
        <ecNumber evidence="3">4.6.1.2</ecNumber>
    </recommendedName>
</protein>
<evidence type="ECO:0000256" key="8">
    <source>
        <dbReference type="ARBA" id="ARBA00023180"/>
    </source>
</evidence>
<keyword evidence="7" id="KW-0472">Membrane</keyword>
<dbReference type="InterPro" id="IPR000719">
    <property type="entry name" value="Prot_kinase_dom"/>
</dbReference>
<evidence type="ECO:0000313" key="15">
    <source>
        <dbReference type="WBParaSite" id="EEL_0000227801-mRNA-1"/>
    </source>
</evidence>
<keyword evidence="6" id="KW-1133">Transmembrane helix</keyword>
<feature type="domain" description="Guanylate cyclase" evidence="13">
    <location>
        <begin position="653"/>
        <end position="732"/>
    </location>
</feature>
<sequence length="732" mass="84027">LVTTIFHTNTLVLLEADESDLNVSSWKFQIFKCFSVWIPIFGYYLHDYIEFLAAVKQLSLDPTVYVTVLLDFFVLDEFKPPWILPNNSINETMKFYFDETIILTIVLYTQIYESGWLYSTILRNTSQLSQNSTGLKGLESLIDRLKSNRFTGPFGPIWLNQHTVRLTPFQAKYVEVFQEEPVGIAELFLTEECDLTGEKRANERCITLTGEIINYNTTITKHFPVDMPLCGFKGELCDHTGKSGETSRMPWSIPHQFLKFVNIESSSMVSMQSTHQQVESKVRLKDLFRSREFAMTELGAVIVEPYVLKAGLFFDNTDVALLHQMKQLVHDNINQFVGICFDKRTEFYAIWNYCFRGTLADLMFSNPTNHQINKPHSDNENGQTFQENFKRAFVRDIIRGLEFLHASAVGYHGSLTPSQCLIDSRWILKLSGFGLSKLLYKWSMKGSIGVKKGIWLISNSDLHYYSPEMRRLLKSMSKETVTFNTKQAQAADIYAFGIILYEIVFHRKSITLDDNRYDTDRTNIDRLSIFCESVEALIPPYPAIPEHIEVHPDLLELMKKCWSGTIDHRPDATLARKITDATLKISGSLVDQMIKNLEQYTNNLENLVKERTRQLEQAQEHAERLLLELLPKSVADELKISRRVDPKNYKSATVMYSDVVGFTSLCSDSLPMEVVTLLSGVFQKFDRIISEHQCYKVETIGDAYMVTSGVPITSRHNHVRDIASVAIMMRDA</sequence>